<dbReference type="GO" id="GO:0016616">
    <property type="term" value="F:oxidoreductase activity, acting on the CH-OH group of donors, NAD or NADP as acceptor"/>
    <property type="evidence" value="ECO:0000318"/>
    <property type="project" value="GO_Central"/>
</dbReference>
<evidence type="ECO:0000313" key="4">
    <source>
        <dbReference type="Proteomes" id="UP000036987"/>
    </source>
</evidence>
<organism evidence="3 4">
    <name type="scientific">Zostera marina</name>
    <name type="common">Eelgrass</name>
    <dbReference type="NCBI Taxonomy" id="29655"/>
    <lineage>
        <taxon>Eukaryota</taxon>
        <taxon>Viridiplantae</taxon>
        <taxon>Streptophyta</taxon>
        <taxon>Embryophyta</taxon>
        <taxon>Tracheophyta</taxon>
        <taxon>Spermatophyta</taxon>
        <taxon>Magnoliopsida</taxon>
        <taxon>Liliopsida</taxon>
        <taxon>Zosteraceae</taxon>
        <taxon>Zostera</taxon>
    </lineage>
</organism>
<gene>
    <name evidence="3" type="ORF">ZOSMA_29G01180</name>
</gene>
<dbReference type="Gene3D" id="3.40.50.720">
    <property type="entry name" value="NAD(P)-binding Rossmann-like Domain"/>
    <property type="match status" value="1"/>
</dbReference>
<dbReference type="InterPro" id="IPR050425">
    <property type="entry name" value="NAD(P)_dehydrat-like"/>
</dbReference>
<evidence type="ECO:0000256" key="1">
    <source>
        <dbReference type="ARBA" id="ARBA00023002"/>
    </source>
</evidence>
<evidence type="ECO:0000313" key="3">
    <source>
        <dbReference type="EMBL" id="KMZ66466.1"/>
    </source>
</evidence>
<dbReference type="InterPro" id="IPR036291">
    <property type="entry name" value="NAD(P)-bd_dom_sf"/>
</dbReference>
<keyword evidence="1" id="KW-0560">Oxidoreductase</keyword>
<dbReference type="STRING" id="29655.A0A0K9PBX0"/>
<sequence length="300" mass="33744">MSQQKTVCVADCSGNTGKTLVRRLLRRGYNVHAATQASGDFNVNVVRGLTFEESKRLKMCRYDPFDYRSIVDAVRDCYGLFYCFEPSQDQEDVYDEYTVEMEVRAAHNVLEACAQTVTIDKVVFTSSATAVIWKENRKSVSVDESNWSDVNFCRKFKLWHALGKTLAEKTAWALAMDRDLEMVSINSGLVTTVNSDVRVTNPYLKGAAEMYEDGVFVTVDSEFLADAHVCVYEDTSSFGRYLCFDNLISLPEEADKFAKMLTPPQSESSPASSLCAGAIMPRIHNRKISKLMVNFHTTDI</sequence>
<dbReference type="Proteomes" id="UP000036987">
    <property type="component" value="Unassembled WGS sequence"/>
</dbReference>
<accession>A0A0K9PBX0</accession>
<dbReference type="AlphaFoldDB" id="A0A0K9PBX0"/>
<dbReference type="EMBL" id="LFYR01000980">
    <property type="protein sequence ID" value="KMZ66466.1"/>
    <property type="molecule type" value="Genomic_DNA"/>
</dbReference>
<comment type="caution">
    <text evidence="3">The sequence shown here is derived from an EMBL/GenBank/DDBJ whole genome shotgun (WGS) entry which is preliminary data.</text>
</comment>
<reference evidence="4" key="1">
    <citation type="journal article" date="2016" name="Nature">
        <title>The genome of the seagrass Zostera marina reveals angiosperm adaptation to the sea.</title>
        <authorList>
            <person name="Olsen J.L."/>
            <person name="Rouze P."/>
            <person name="Verhelst B."/>
            <person name="Lin Y.-C."/>
            <person name="Bayer T."/>
            <person name="Collen J."/>
            <person name="Dattolo E."/>
            <person name="De Paoli E."/>
            <person name="Dittami S."/>
            <person name="Maumus F."/>
            <person name="Michel G."/>
            <person name="Kersting A."/>
            <person name="Lauritano C."/>
            <person name="Lohaus R."/>
            <person name="Toepel M."/>
            <person name="Tonon T."/>
            <person name="Vanneste K."/>
            <person name="Amirebrahimi M."/>
            <person name="Brakel J."/>
            <person name="Bostroem C."/>
            <person name="Chovatia M."/>
            <person name="Grimwood J."/>
            <person name="Jenkins J.W."/>
            <person name="Jueterbock A."/>
            <person name="Mraz A."/>
            <person name="Stam W.T."/>
            <person name="Tice H."/>
            <person name="Bornberg-Bauer E."/>
            <person name="Green P.J."/>
            <person name="Pearson G.A."/>
            <person name="Procaccini G."/>
            <person name="Duarte C.M."/>
            <person name="Schmutz J."/>
            <person name="Reusch T.B.H."/>
            <person name="Van de Peer Y."/>
        </authorList>
    </citation>
    <scope>NUCLEOTIDE SEQUENCE [LARGE SCALE GENOMIC DNA]</scope>
    <source>
        <strain evidence="4">cv. Finnish</strain>
    </source>
</reference>
<dbReference type="PANTHER" id="PTHR10366:SF749">
    <property type="entry name" value="NAD DEPENDENT EPIMERASE_DEHYDRATASE FAMILY PROTEIN, EXPRESSED"/>
    <property type="match status" value="1"/>
</dbReference>
<dbReference type="CDD" id="cd08958">
    <property type="entry name" value="FR_SDR_e"/>
    <property type="match status" value="1"/>
</dbReference>
<keyword evidence="4" id="KW-1185">Reference proteome</keyword>
<dbReference type="InterPro" id="IPR001509">
    <property type="entry name" value="Epimerase_deHydtase"/>
</dbReference>
<dbReference type="Pfam" id="PF01370">
    <property type="entry name" value="Epimerase"/>
    <property type="match status" value="1"/>
</dbReference>
<dbReference type="OMA" id="HSCFLDE"/>
<proteinExistence type="predicted"/>
<dbReference type="SUPFAM" id="SSF51735">
    <property type="entry name" value="NAD(P)-binding Rossmann-fold domains"/>
    <property type="match status" value="1"/>
</dbReference>
<dbReference type="PANTHER" id="PTHR10366">
    <property type="entry name" value="NAD DEPENDENT EPIMERASE/DEHYDRATASE"/>
    <property type="match status" value="1"/>
</dbReference>
<name>A0A0K9PBX0_ZOSMR</name>
<evidence type="ECO:0000259" key="2">
    <source>
        <dbReference type="Pfam" id="PF01370"/>
    </source>
</evidence>
<dbReference type="OrthoDB" id="2735536at2759"/>
<feature type="domain" description="NAD-dependent epimerase/dehydratase" evidence="2">
    <location>
        <begin position="13"/>
        <end position="183"/>
    </location>
</feature>
<protein>
    <submittedName>
        <fullName evidence="3">Putative Cinnamoyl-CoA reductase</fullName>
    </submittedName>
</protein>